<dbReference type="AlphaFoldDB" id="A0A1M6HBN8"/>
<evidence type="ECO:0000256" key="4">
    <source>
        <dbReference type="ARBA" id="ARBA00022989"/>
    </source>
</evidence>
<keyword evidence="6" id="KW-1003">Cell membrane</keyword>
<comment type="subcellular location">
    <subcellularLocation>
        <location evidence="6">Cell membrane</location>
        <topology evidence="6">Multi-pass membrane protein</topology>
    </subcellularLocation>
    <subcellularLocation>
        <location evidence="1">Membrane</location>
        <topology evidence="1">Multi-pass membrane protein</topology>
    </subcellularLocation>
</comment>
<protein>
    <recommendedName>
        <fullName evidence="6">Probable membrane transporter protein</fullName>
    </recommendedName>
</protein>
<name>A0A1M6HBN8_9ACTN</name>
<evidence type="ECO:0000313" key="7">
    <source>
        <dbReference type="EMBL" id="SHJ19602.1"/>
    </source>
</evidence>
<dbReference type="STRING" id="758803.SAMN05421803_104120"/>
<dbReference type="PANTHER" id="PTHR43701">
    <property type="entry name" value="MEMBRANE TRANSPORTER PROTEIN MJ0441-RELATED"/>
    <property type="match status" value="1"/>
</dbReference>
<evidence type="ECO:0000313" key="8">
    <source>
        <dbReference type="Proteomes" id="UP000184452"/>
    </source>
</evidence>
<evidence type="ECO:0000256" key="1">
    <source>
        <dbReference type="ARBA" id="ARBA00004141"/>
    </source>
</evidence>
<keyword evidence="4 6" id="KW-1133">Transmembrane helix</keyword>
<feature type="transmembrane region" description="Helical" evidence="6">
    <location>
        <begin position="76"/>
        <end position="94"/>
    </location>
</feature>
<sequence>MELLAAALAGFAVAALTAPVGVSGAVLLLPVQLGALGMHGPQVSATNLLYNVVATPLGIARLARSARGNGAEMLTVTAAAVPCAVAGAAVRVTWLADPLLFRALLGVILLGTGLRLLFPSRTAPDAGRPGVARGGRGLLAGAAGGAALLGAAVGIGGGSLLAPLLIGVAGWLTARAAVVALTTTFTTSVVGLTAYAVFDGVGFGAAPAAPDWDTGLALGAGGALGSLAGIVLSRRVGEQPLRFLLGALVCLTGAVYLVGLLR</sequence>
<dbReference type="EMBL" id="FQZK01000004">
    <property type="protein sequence ID" value="SHJ19602.1"/>
    <property type="molecule type" value="Genomic_DNA"/>
</dbReference>
<keyword evidence="8" id="KW-1185">Reference proteome</keyword>
<gene>
    <name evidence="7" type="ORF">SAMN05421803_104120</name>
</gene>
<dbReference type="InterPro" id="IPR051598">
    <property type="entry name" value="TSUP/Inactive_protease-like"/>
</dbReference>
<organism evidence="7 8">
    <name type="scientific">Nocardiopsis flavescens</name>
    <dbReference type="NCBI Taxonomy" id="758803"/>
    <lineage>
        <taxon>Bacteria</taxon>
        <taxon>Bacillati</taxon>
        <taxon>Actinomycetota</taxon>
        <taxon>Actinomycetes</taxon>
        <taxon>Streptosporangiales</taxon>
        <taxon>Nocardiopsidaceae</taxon>
        <taxon>Nocardiopsis</taxon>
    </lineage>
</organism>
<proteinExistence type="inferred from homology"/>
<dbReference type="Proteomes" id="UP000184452">
    <property type="component" value="Unassembled WGS sequence"/>
</dbReference>
<dbReference type="RefSeq" id="WP_073377843.1">
    <property type="nucleotide sequence ID" value="NZ_FQZK01000004.1"/>
</dbReference>
<evidence type="ECO:0000256" key="3">
    <source>
        <dbReference type="ARBA" id="ARBA00022692"/>
    </source>
</evidence>
<evidence type="ECO:0000256" key="6">
    <source>
        <dbReference type="RuleBase" id="RU363041"/>
    </source>
</evidence>
<reference evidence="7 8" key="1">
    <citation type="submission" date="2016-11" db="EMBL/GenBank/DDBJ databases">
        <authorList>
            <person name="Jaros S."/>
            <person name="Januszkiewicz K."/>
            <person name="Wedrychowicz H."/>
        </authorList>
    </citation>
    <scope>NUCLEOTIDE SEQUENCE [LARGE SCALE GENOMIC DNA]</scope>
    <source>
        <strain evidence="7 8">CGMCC 4.5723</strain>
    </source>
</reference>
<dbReference type="Pfam" id="PF01925">
    <property type="entry name" value="TauE"/>
    <property type="match status" value="1"/>
</dbReference>
<feature type="transmembrane region" description="Helical" evidence="6">
    <location>
        <begin position="100"/>
        <end position="118"/>
    </location>
</feature>
<feature type="transmembrane region" description="Helical" evidence="6">
    <location>
        <begin position="215"/>
        <end position="232"/>
    </location>
</feature>
<evidence type="ECO:0000256" key="5">
    <source>
        <dbReference type="ARBA" id="ARBA00023136"/>
    </source>
</evidence>
<comment type="similarity">
    <text evidence="2 6">Belongs to the 4-toluene sulfonate uptake permease (TSUP) (TC 2.A.102) family.</text>
</comment>
<evidence type="ECO:0000256" key="2">
    <source>
        <dbReference type="ARBA" id="ARBA00009142"/>
    </source>
</evidence>
<dbReference type="PANTHER" id="PTHR43701:SF2">
    <property type="entry name" value="MEMBRANE TRANSPORTER PROTEIN YJNA-RELATED"/>
    <property type="match status" value="1"/>
</dbReference>
<keyword evidence="5 6" id="KW-0472">Membrane</keyword>
<dbReference type="GO" id="GO:0005886">
    <property type="term" value="C:plasma membrane"/>
    <property type="evidence" value="ECO:0007669"/>
    <property type="project" value="UniProtKB-SubCell"/>
</dbReference>
<feature type="transmembrane region" description="Helical" evidence="6">
    <location>
        <begin position="244"/>
        <end position="261"/>
    </location>
</feature>
<dbReference type="InterPro" id="IPR002781">
    <property type="entry name" value="TM_pro_TauE-like"/>
</dbReference>
<dbReference type="OrthoDB" id="9788634at2"/>
<accession>A0A1M6HBN8</accession>
<keyword evidence="3 6" id="KW-0812">Transmembrane</keyword>